<keyword evidence="1" id="KW-0812">Transmembrane</keyword>
<organism evidence="2 3">
    <name type="scientific">Brachionus plicatilis</name>
    <name type="common">Marine rotifer</name>
    <name type="synonym">Brachionus muelleri</name>
    <dbReference type="NCBI Taxonomy" id="10195"/>
    <lineage>
        <taxon>Eukaryota</taxon>
        <taxon>Metazoa</taxon>
        <taxon>Spiralia</taxon>
        <taxon>Gnathifera</taxon>
        <taxon>Rotifera</taxon>
        <taxon>Eurotatoria</taxon>
        <taxon>Monogononta</taxon>
        <taxon>Pseudotrocha</taxon>
        <taxon>Ploima</taxon>
        <taxon>Brachionidae</taxon>
        <taxon>Brachionus</taxon>
    </lineage>
</organism>
<evidence type="ECO:0000313" key="3">
    <source>
        <dbReference type="Proteomes" id="UP000276133"/>
    </source>
</evidence>
<protein>
    <submittedName>
        <fullName evidence="2">Uncharacterized protein</fullName>
    </submittedName>
</protein>
<sequence>MADAIDLECESNIWFVGTIRIHCFLEFHSIEWNEWLLLKWPATMNQIFDQMYDVLVSHKAHLHIYLGKFRLSVWLKCFISIALGYLVVSVKT</sequence>
<dbReference type="Proteomes" id="UP000276133">
    <property type="component" value="Unassembled WGS sequence"/>
</dbReference>
<evidence type="ECO:0000313" key="2">
    <source>
        <dbReference type="EMBL" id="RNA42081.1"/>
    </source>
</evidence>
<keyword evidence="1" id="KW-0472">Membrane</keyword>
<dbReference type="EMBL" id="REGN01000415">
    <property type="protein sequence ID" value="RNA42081.1"/>
    <property type="molecule type" value="Genomic_DNA"/>
</dbReference>
<reference evidence="2 3" key="1">
    <citation type="journal article" date="2018" name="Sci. Rep.">
        <title>Genomic signatures of local adaptation to the degree of environmental predictability in rotifers.</title>
        <authorList>
            <person name="Franch-Gras L."/>
            <person name="Hahn C."/>
            <person name="Garcia-Roger E.M."/>
            <person name="Carmona M.J."/>
            <person name="Serra M."/>
            <person name="Gomez A."/>
        </authorList>
    </citation>
    <scope>NUCLEOTIDE SEQUENCE [LARGE SCALE GENOMIC DNA]</scope>
    <source>
        <strain evidence="2">HYR1</strain>
    </source>
</reference>
<dbReference type="AlphaFoldDB" id="A0A3M7T227"/>
<name>A0A3M7T227_BRAPC</name>
<feature type="transmembrane region" description="Helical" evidence="1">
    <location>
        <begin position="69"/>
        <end position="88"/>
    </location>
</feature>
<accession>A0A3M7T227</accession>
<evidence type="ECO:0000256" key="1">
    <source>
        <dbReference type="SAM" id="Phobius"/>
    </source>
</evidence>
<keyword evidence="1" id="KW-1133">Transmembrane helix</keyword>
<gene>
    <name evidence="2" type="ORF">BpHYR1_012582</name>
</gene>
<keyword evidence="3" id="KW-1185">Reference proteome</keyword>
<proteinExistence type="predicted"/>
<comment type="caution">
    <text evidence="2">The sequence shown here is derived from an EMBL/GenBank/DDBJ whole genome shotgun (WGS) entry which is preliminary data.</text>
</comment>